<accession>A0A6A5BZS2</accession>
<dbReference type="GeneID" id="68108393"/>
<reference evidence="2 3" key="1">
    <citation type="journal article" date="2019" name="Sci. Rep.">
        <title>Nanopore sequencing improves the draft genome of the human pathogenic amoeba Naegleria fowleri.</title>
        <authorList>
            <person name="Liechti N."/>
            <person name="Schurch N."/>
            <person name="Bruggmann R."/>
            <person name="Wittwer M."/>
        </authorList>
    </citation>
    <scope>NUCLEOTIDE SEQUENCE [LARGE SCALE GENOMIC DNA]</scope>
    <source>
        <strain evidence="2 3">ATCC 30894</strain>
    </source>
</reference>
<evidence type="ECO:0000313" key="2">
    <source>
        <dbReference type="EMBL" id="KAF0980022.1"/>
    </source>
</evidence>
<dbReference type="Proteomes" id="UP000444721">
    <property type="component" value="Unassembled WGS sequence"/>
</dbReference>
<dbReference type="OMA" id="IEECAGQ"/>
<dbReference type="OrthoDB" id="10370896at2759"/>
<protein>
    <submittedName>
        <fullName evidence="2">Uncharacterized protein</fullName>
    </submittedName>
</protein>
<proteinExistence type="predicted"/>
<evidence type="ECO:0000313" key="3">
    <source>
        <dbReference type="Proteomes" id="UP000444721"/>
    </source>
</evidence>
<feature type="region of interest" description="Disordered" evidence="1">
    <location>
        <begin position="227"/>
        <end position="252"/>
    </location>
</feature>
<comment type="caution">
    <text evidence="2">The sequence shown here is derived from an EMBL/GenBank/DDBJ whole genome shotgun (WGS) entry which is preliminary data.</text>
</comment>
<dbReference type="VEuPathDB" id="AmoebaDB:NF0108220"/>
<dbReference type="RefSeq" id="XP_044564735.1">
    <property type="nucleotide sequence ID" value="XM_044702193.1"/>
</dbReference>
<dbReference type="AlphaFoldDB" id="A0A6A5BZS2"/>
<keyword evidence="3" id="KW-1185">Reference proteome</keyword>
<evidence type="ECO:0000256" key="1">
    <source>
        <dbReference type="SAM" id="MobiDB-lite"/>
    </source>
</evidence>
<dbReference type="EMBL" id="VFQX01000022">
    <property type="protein sequence ID" value="KAF0980022.1"/>
    <property type="molecule type" value="Genomic_DNA"/>
</dbReference>
<dbReference type="VEuPathDB" id="AmoebaDB:FDP41_001175"/>
<feature type="region of interest" description="Disordered" evidence="1">
    <location>
        <begin position="265"/>
        <end position="288"/>
    </location>
</feature>
<gene>
    <name evidence="2" type="ORF">FDP41_001175</name>
</gene>
<organism evidence="2 3">
    <name type="scientific">Naegleria fowleri</name>
    <name type="common">Brain eating amoeba</name>
    <dbReference type="NCBI Taxonomy" id="5763"/>
    <lineage>
        <taxon>Eukaryota</taxon>
        <taxon>Discoba</taxon>
        <taxon>Heterolobosea</taxon>
        <taxon>Tetramitia</taxon>
        <taxon>Eutetramitia</taxon>
        <taxon>Vahlkampfiidae</taxon>
        <taxon>Naegleria</taxon>
    </lineage>
</organism>
<dbReference type="VEuPathDB" id="AmoebaDB:NfTy_048840"/>
<name>A0A6A5BZS2_NAEFO</name>
<sequence>MMKRAYLSFSSSPLLQFIHSHHHQYRLRNHGFLKGNDSEKIILIGRNFSNFSELNHHAQQQREFHTCNNLRSTSQEDVFEIMKQKGVHGRRPFTNLFSGSETSKVISETKVTITEEDARRMVEKMATVDHSIDHFRKQVEECAGLHDRTERVNSILWEMKKQGKQPDFAMKLLINDVLEGKQPRKRYDEAIFTATDASESSKETENNEEKGSITFTVQTERIEKFTGVKPGESHGHKSHGPPPVQTEKNFKDKDFFEPIKAALSKTRRETEESIRSIFKGKFSKKDQP</sequence>